<dbReference type="NCBIfam" id="TIGR00731">
    <property type="entry name" value="bL25_bact_ctc"/>
    <property type="match status" value="1"/>
</dbReference>
<feature type="compositionally biased region" description="Acidic residues" evidence="5">
    <location>
        <begin position="188"/>
        <end position="199"/>
    </location>
</feature>
<dbReference type="PANTHER" id="PTHR33284:SF1">
    <property type="entry name" value="RIBOSOMAL PROTEIN L25_GLN-TRNA SYNTHETASE, ANTI-CODON-BINDING DOMAIN-CONTAINING PROTEIN"/>
    <property type="match status" value="1"/>
</dbReference>
<dbReference type="GO" id="GO:0022625">
    <property type="term" value="C:cytosolic large ribosomal subunit"/>
    <property type="evidence" value="ECO:0007669"/>
    <property type="project" value="TreeGrafter"/>
</dbReference>
<dbReference type="SUPFAM" id="SSF50715">
    <property type="entry name" value="Ribosomal protein L25-like"/>
    <property type="match status" value="1"/>
</dbReference>
<proteinExistence type="inferred from homology"/>
<accession>A0A3B0ULC4</accession>
<evidence type="ECO:0000256" key="3">
    <source>
        <dbReference type="ARBA" id="ARBA00022980"/>
    </source>
</evidence>
<dbReference type="InterPro" id="IPR001021">
    <property type="entry name" value="Ribosomal_bL25_long"/>
</dbReference>
<feature type="domain" description="Large ribosomal subunit protein bL25 L25" evidence="6">
    <location>
        <begin position="8"/>
        <end position="92"/>
    </location>
</feature>
<evidence type="ECO:0000256" key="2">
    <source>
        <dbReference type="ARBA" id="ARBA00022884"/>
    </source>
</evidence>
<dbReference type="InterPro" id="IPR020930">
    <property type="entry name" value="Ribosomal_uL5_bac-type"/>
</dbReference>
<evidence type="ECO:0000259" key="6">
    <source>
        <dbReference type="Pfam" id="PF01386"/>
    </source>
</evidence>
<dbReference type="InterPro" id="IPR037121">
    <property type="entry name" value="Ribosomal_bL25_C"/>
</dbReference>
<dbReference type="Pfam" id="PF01386">
    <property type="entry name" value="Ribosomal_L25p"/>
    <property type="match status" value="1"/>
</dbReference>
<dbReference type="EMBL" id="UOEU01000011">
    <property type="protein sequence ID" value="VAW29900.1"/>
    <property type="molecule type" value="Genomic_DNA"/>
</dbReference>
<evidence type="ECO:0000256" key="5">
    <source>
        <dbReference type="SAM" id="MobiDB-lite"/>
    </source>
</evidence>
<name>A0A3B0ULC4_9ZZZZ</name>
<feature type="compositionally biased region" description="Basic and acidic residues" evidence="5">
    <location>
        <begin position="206"/>
        <end position="217"/>
    </location>
</feature>
<feature type="region of interest" description="Disordered" evidence="5">
    <location>
        <begin position="188"/>
        <end position="217"/>
    </location>
</feature>
<organism evidence="8">
    <name type="scientific">hydrothermal vent metagenome</name>
    <dbReference type="NCBI Taxonomy" id="652676"/>
    <lineage>
        <taxon>unclassified sequences</taxon>
        <taxon>metagenomes</taxon>
        <taxon>ecological metagenomes</taxon>
    </lineage>
</organism>
<dbReference type="HAMAP" id="MF_01334">
    <property type="entry name" value="Ribosomal_bL25_CTC"/>
    <property type="match status" value="1"/>
</dbReference>
<dbReference type="InterPro" id="IPR020056">
    <property type="entry name" value="Rbsml_bL25/Gln-tRNA_synth_N"/>
</dbReference>
<protein>
    <submittedName>
        <fullName evidence="8">LSU ribosomal protein L25p</fullName>
    </submittedName>
</protein>
<dbReference type="AlphaFoldDB" id="A0A3B0ULC4"/>
<dbReference type="InterPro" id="IPR020057">
    <property type="entry name" value="Ribosomal_bL25_b-dom"/>
</dbReference>
<evidence type="ECO:0000313" key="8">
    <source>
        <dbReference type="EMBL" id="VAW29900.1"/>
    </source>
</evidence>
<evidence type="ECO:0000259" key="7">
    <source>
        <dbReference type="Pfam" id="PF14693"/>
    </source>
</evidence>
<dbReference type="GO" id="GO:0006412">
    <property type="term" value="P:translation"/>
    <property type="evidence" value="ECO:0007669"/>
    <property type="project" value="InterPro"/>
</dbReference>
<gene>
    <name evidence="8" type="ORF">MNBD_CHLOROFLEXI01-2023</name>
</gene>
<feature type="domain" description="Large ribosomal subunit protein bL25 beta" evidence="7">
    <location>
        <begin position="100"/>
        <end position="182"/>
    </location>
</feature>
<keyword evidence="3 8" id="KW-0689">Ribosomal protein</keyword>
<keyword evidence="2" id="KW-0694">RNA-binding</keyword>
<dbReference type="InterPro" id="IPR011035">
    <property type="entry name" value="Ribosomal_bL25/Gln-tRNA_synth"/>
</dbReference>
<evidence type="ECO:0000256" key="1">
    <source>
        <dbReference type="ARBA" id="ARBA00022730"/>
    </source>
</evidence>
<dbReference type="Pfam" id="PF14693">
    <property type="entry name" value="Ribosomal_TL5_C"/>
    <property type="match status" value="1"/>
</dbReference>
<dbReference type="Gene3D" id="2.40.240.10">
    <property type="entry name" value="Ribosomal Protein L25, Chain P"/>
    <property type="match status" value="1"/>
</dbReference>
<keyword evidence="1" id="KW-0699">rRNA-binding</keyword>
<evidence type="ECO:0000256" key="4">
    <source>
        <dbReference type="ARBA" id="ARBA00023274"/>
    </source>
</evidence>
<dbReference type="PANTHER" id="PTHR33284">
    <property type="entry name" value="RIBOSOMAL PROTEIN L25/GLN-TRNA SYNTHETASE, ANTI-CODON-BINDING DOMAIN-CONTAINING PROTEIN"/>
    <property type="match status" value="1"/>
</dbReference>
<sequence>MADERLTIDAESRTVVGKKVKRLRWDGVIPAVIYGNGEPATIQLDNRILLRVLRKAGSTTLIDISLAGQTRTVLAREIQQHLTRGDLIHVDFLEVDMKVKIKTEIPLVLINQSVPTVDGLGTDVLSTQSVEIEALPDDLVAEIEVDASQITSPEVVVIISDLPIPSGVLILTEGDRVAARFVYTRLETEEEDDEEEFEATPDSVEIIEKGKEEEDEE</sequence>
<dbReference type="InterPro" id="IPR029751">
    <property type="entry name" value="Ribosomal_L25_dom"/>
</dbReference>
<reference evidence="8" key="1">
    <citation type="submission" date="2018-06" db="EMBL/GenBank/DDBJ databases">
        <authorList>
            <person name="Zhirakovskaya E."/>
        </authorList>
    </citation>
    <scope>NUCLEOTIDE SEQUENCE</scope>
</reference>
<dbReference type="GO" id="GO:0008097">
    <property type="term" value="F:5S rRNA binding"/>
    <property type="evidence" value="ECO:0007669"/>
    <property type="project" value="InterPro"/>
</dbReference>
<dbReference type="Gene3D" id="2.170.120.20">
    <property type="entry name" value="Ribosomal protein L25, beta domain"/>
    <property type="match status" value="1"/>
</dbReference>
<keyword evidence="4" id="KW-0687">Ribonucleoprotein</keyword>
<dbReference type="GO" id="GO:0003735">
    <property type="term" value="F:structural constituent of ribosome"/>
    <property type="evidence" value="ECO:0007669"/>
    <property type="project" value="InterPro"/>
</dbReference>
<dbReference type="CDD" id="cd00495">
    <property type="entry name" value="Ribosomal_L25_TL5_CTC"/>
    <property type="match status" value="1"/>
</dbReference>